<keyword evidence="1" id="KW-0812">Transmembrane</keyword>
<evidence type="ECO:0000313" key="3">
    <source>
        <dbReference type="Proteomes" id="UP000051248"/>
    </source>
</evidence>
<dbReference type="AlphaFoldDB" id="A0A0R1KFD3"/>
<dbReference type="eggNOG" id="ENOG5032IW9">
    <property type="taxonomic scope" value="Bacteria"/>
</dbReference>
<feature type="transmembrane region" description="Helical" evidence="1">
    <location>
        <begin position="316"/>
        <end position="335"/>
    </location>
</feature>
<accession>A0A0R1KFD3</accession>
<feature type="transmembrane region" description="Helical" evidence="1">
    <location>
        <begin position="165"/>
        <end position="181"/>
    </location>
</feature>
<feature type="transmembrane region" description="Helical" evidence="1">
    <location>
        <begin position="142"/>
        <end position="159"/>
    </location>
</feature>
<feature type="transmembrane region" description="Helical" evidence="1">
    <location>
        <begin position="290"/>
        <end position="309"/>
    </location>
</feature>
<organism evidence="2 3">
    <name type="scientific">Companilactobacillus nodensis DSM 19682 = JCM 14932 = NBRC 107160</name>
    <dbReference type="NCBI Taxonomy" id="1423775"/>
    <lineage>
        <taxon>Bacteria</taxon>
        <taxon>Bacillati</taxon>
        <taxon>Bacillota</taxon>
        <taxon>Bacilli</taxon>
        <taxon>Lactobacillales</taxon>
        <taxon>Lactobacillaceae</taxon>
        <taxon>Companilactobacillus</taxon>
    </lineage>
</organism>
<dbReference type="STRING" id="1423775.FD03_GL000308"/>
<feature type="transmembrane region" description="Helical" evidence="1">
    <location>
        <begin position="230"/>
        <end position="252"/>
    </location>
</feature>
<dbReference type="PATRIC" id="fig|1423775.4.peg.313"/>
<proteinExistence type="predicted"/>
<feature type="transmembrane region" description="Helical" evidence="1">
    <location>
        <begin position="61"/>
        <end position="78"/>
    </location>
</feature>
<comment type="caution">
    <text evidence="2">The sequence shown here is derived from an EMBL/GenBank/DDBJ whole genome shotgun (WGS) entry which is preliminary data.</text>
</comment>
<keyword evidence="3" id="KW-1185">Reference proteome</keyword>
<feature type="transmembrane region" description="Helical" evidence="1">
    <location>
        <begin position="90"/>
        <end position="106"/>
    </location>
</feature>
<dbReference type="InterPro" id="IPR045691">
    <property type="entry name" value="DUF6056"/>
</dbReference>
<dbReference type="Pfam" id="PF19528">
    <property type="entry name" value="DUF6056"/>
    <property type="match status" value="1"/>
</dbReference>
<protein>
    <submittedName>
        <fullName evidence="2">Uncharacterized protein</fullName>
    </submittedName>
</protein>
<reference evidence="2 3" key="1">
    <citation type="journal article" date="2015" name="Genome Announc.">
        <title>Expanding the biotechnology potential of lactobacilli through comparative genomics of 213 strains and associated genera.</title>
        <authorList>
            <person name="Sun Z."/>
            <person name="Harris H.M."/>
            <person name="McCann A."/>
            <person name="Guo C."/>
            <person name="Argimon S."/>
            <person name="Zhang W."/>
            <person name="Yang X."/>
            <person name="Jeffery I.B."/>
            <person name="Cooney J.C."/>
            <person name="Kagawa T.F."/>
            <person name="Liu W."/>
            <person name="Song Y."/>
            <person name="Salvetti E."/>
            <person name="Wrobel A."/>
            <person name="Rasinkangas P."/>
            <person name="Parkhill J."/>
            <person name="Rea M.C."/>
            <person name="O'Sullivan O."/>
            <person name="Ritari J."/>
            <person name="Douillard F.P."/>
            <person name="Paul Ross R."/>
            <person name="Yang R."/>
            <person name="Briner A.E."/>
            <person name="Felis G.E."/>
            <person name="de Vos W.M."/>
            <person name="Barrangou R."/>
            <person name="Klaenhammer T.R."/>
            <person name="Caufield P.W."/>
            <person name="Cui Y."/>
            <person name="Zhang H."/>
            <person name="O'Toole P.W."/>
        </authorList>
    </citation>
    <scope>NUCLEOTIDE SEQUENCE [LARGE SCALE GENOMIC DNA]</scope>
    <source>
        <strain evidence="2 3">DSM 19682</strain>
    </source>
</reference>
<feature type="transmembrane region" description="Helical" evidence="1">
    <location>
        <begin position="188"/>
        <end position="210"/>
    </location>
</feature>
<evidence type="ECO:0000313" key="2">
    <source>
        <dbReference type="EMBL" id="KRK79609.1"/>
    </source>
</evidence>
<sequence length="411" mass="46454">MYTADDYIYRFIYHTASPFGKKEKIDGLTTIAISQWNHYFNWNGRFVAHSIVQFFMQYNKIVFDIFNTFAFIGLGLMINGFSRRRSDKHSDAIILFIVFAFLWFFIPEFGKSALWVSGSGNYLWTSLIYLSFIMMCSLKKDTNVLLLVGSIIAGFLAGATNENSGPASALIVMLMMLLEYLKDKKFYLWKLFSVIASLIGSIVMVMSPGSQARGHMSMTLGVLLGNFKNLASLSIHSYWIPYVALLVLYICAYRQRKLLDNSTIMSFIFLIGHFASVYSLILSPEAPPRTLFGSTVFLGIAIFMVVYDLNKSTYSVALKYILAVALLGLFLRSGLTAYRDVNYTNLQVTQEYRTITDAKKVGKDTVTVKLISEPKSLYNAFDGTAYLQKDPGAWMNLWVANYFGMKSISGK</sequence>
<dbReference type="Proteomes" id="UP000051248">
    <property type="component" value="Unassembled WGS sequence"/>
</dbReference>
<name>A0A0R1KFD3_9LACO</name>
<feature type="transmembrane region" description="Helical" evidence="1">
    <location>
        <begin position="264"/>
        <end position="284"/>
    </location>
</feature>
<feature type="transmembrane region" description="Helical" evidence="1">
    <location>
        <begin position="112"/>
        <end position="130"/>
    </location>
</feature>
<evidence type="ECO:0000256" key="1">
    <source>
        <dbReference type="SAM" id="Phobius"/>
    </source>
</evidence>
<dbReference type="EMBL" id="AZDZ01000011">
    <property type="protein sequence ID" value="KRK79609.1"/>
    <property type="molecule type" value="Genomic_DNA"/>
</dbReference>
<keyword evidence="1" id="KW-1133">Transmembrane helix</keyword>
<keyword evidence="1" id="KW-0472">Membrane</keyword>
<gene>
    <name evidence="2" type="ORF">FD03_GL000308</name>
</gene>